<dbReference type="Proteomes" id="UP000235145">
    <property type="component" value="Unassembled WGS sequence"/>
</dbReference>
<proteinExistence type="predicted"/>
<keyword evidence="2" id="KW-1185">Reference proteome</keyword>
<protein>
    <submittedName>
        <fullName evidence="1">Uncharacterized protein</fullName>
    </submittedName>
</protein>
<evidence type="ECO:0000313" key="2">
    <source>
        <dbReference type="Proteomes" id="UP000235145"/>
    </source>
</evidence>
<dbReference type="EMBL" id="NBSK02000007">
    <property type="protein sequence ID" value="KAJ0197170.1"/>
    <property type="molecule type" value="Genomic_DNA"/>
</dbReference>
<reference evidence="1 2" key="1">
    <citation type="journal article" date="2017" name="Nat. Commun.">
        <title>Genome assembly with in vitro proximity ligation data and whole-genome triplication in lettuce.</title>
        <authorList>
            <person name="Reyes-Chin-Wo S."/>
            <person name="Wang Z."/>
            <person name="Yang X."/>
            <person name="Kozik A."/>
            <person name="Arikit S."/>
            <person name="Song C."/>
            <person name="Xia L."/>
            <person name="Froenicke L."/>
            <person name="Lavelle D.O."/>
            <person name="Truco M.J."/>
            <person name="Xia R."/>
            <person name="Zhu S."/>
            <person name="Xu C."/>
            <person name="Xu H."/>
            <person name="Xu X."/>
            <person name="Cox K."/>
            <person name="Korf I."/>
            <person name="Meyers B.C."/>
            <person name="Michelmore R.W."/>
        </authorList>
    </citation>
    <scope>NUCLEOTIDE SEQUENCE [LARGE SCALE GENOMIC DNA]</scope>
    <source>
        <strain evidence="2">cv. Salinas</strain>
        <tissue evidence="1">Seedlings</tissue>
    </source>
</reference>
<dbReference type="AlphaFoldDB" id="A0A9R1X1K6"/>
<name>A0A9R1X1K6_LACSA</name>
<comment type="caution">
    <text evidence="1">The sequence shown here is derived from an EMBL/GenBank/DDBJ whole genome shotgun (WGS) entry which is preliminary data.</text>
</comment>
<sequence>MMNPLYADHLHQRKERNFVYISSSSKFIFSFSVTIETFCSGKIIHRQQFNLLLNFIDGSIISSCNVLTGVCLQEHWLPRFYDMYTVTPVFPGLPFLAM</sequence>
<organism evidence="1 2">
    <name type="scientific">Lactuca sativa</name>
    <name type="common">Garden lettuce</name>
    <dbReference type="NCBI Taxonomy" id="4236"/>
    <lineage>
        <taxon>Eukaryota</taxon>
        <taxon>Viridiplantae</taxon>
        <taxon>Streptophyta</taxon>
        <taxon>Embryophyta</taxon>
        <taxon>Tracheophyta</taxon>
        <taxon>Spermatophyta</taxon>
        <taxon>Magnoliopsida</taxon>
        <taxon>eudicotyledons</taxon>
        <taxon>Gunneridae</taxon>
        <taxon>Pentapetalae</taxon>
        <taxon>asterids</taxon>
        <taxon>campanulids</taxon>
        <taxon>Asterales</taxon>
        <taxon>Asteraceae</taxon>
        <taxon>Cichorioideae</taxon>
        <taxon>Cichorieae</taxon>
        <taxon>Lactucinae</taxon>
        <taxon>Lactuca</taxon>
    </lineage>
</organism>
<gene>
    <name evidence="1" type="ORF">LSAT_V11C700343260</name>
</gene>
<evidence type="ECO:0000313" key="1">
    <source>
        <dbReference type="EMBL" id="KAJ0197170.1"/>
    </source>
</evidence>
<accession>A0A9R1X1K6</accession>